<dbReference type="AlphaFoldDB" id="A0A5R8KE93"/>
<evidence type="ECO:0000313" key="1">
    <source>
        <dbReference type="EMBL" id="TLD70265.1"/>
    </source>
</evidence>
<dbReference type="Proteomes" id="UP000306196">
    <property type="component" value="Unassembled WGS sequence"/>
</dbReference>
<dbReference type="RefSeq" id="WP_206171003.1">
    <property type="nucleotide sequence ID" value="NZ_VAUV01000009.1"/>
</dbReference>
<organism evidence="1 2">
    <name type="scientific">Phragmitibacter flavus</name>
    <dbReference type="NCBI Taxonomy" id="2576071"/>
    <lineage>
        <taxon>Bacteria</taxon>
        <taxon>Pseudomonadati</taxon>
        <taxon>Verrucomicrobiota</taxon>
        <taxon>Verrucomicrobiia</taxon>
        <taxon>Verrucomicrobiales</taxon>
        <taxon>Verrucomicrobiaceae</taxon>
        <taxon>Phragmitibacter</taxon>
    </lineage>
</organism>
<gene>
    <name evidence="1" type="ORF">FEM03_13855</name>
</gene>
<proteinExistence type="predicted"/>
<dbReference type="EMBL" id="VAUV01000009">
    <property type="protein sequence ID" value="TLD70265.1"/>
    <property type="molecule type" value="Genomic_DNA"/>
</dbReference>
<evidence type="ECO:0000313" key="2">
    <source>
        <dbReference type="Proteomes" id="UP000306196"/>
    </source>
</evidence>
<reference evidence="1 2" key="1">
    <citation type="submission" date="2019-05" db="EMBL/GenBank/DDBJ databases">
        <title>Verrucobacter flavum gen. nov., sp. nov. a new member of the family Verrucomicrobiaceae.</title>
        <authorList>
            <person name="Szuroczki S."/>
            <person name="Abbaszade G."/>
            <person name="Szabo A."/>
            <person name="Felfoldi T."/>
            <person name="Schumann P."/>
            <person name="Boka K."/>
            <person name="Keki Z."/>
            <person name="Toumi M."/>
            <person name="Toth E."/>
        </authorList>
    </citation>
    <scope>NUCLEOTIDE SEQUENCE [LARGE SCALE GENOMIC DNA]</scope>
    <source>
        <strain evidence="1 2">MG-N-17</strain>
    </source>
</reference>
<comment type="caution">
    <text evidence="1">The sequence shown here is derived from an EMBL/GenBank/DDBJ whole genome shotgun (WGS) entry which is preliminary data.</text>
</comment>
<protein>
    <recommendedName>
        <fullName evidence="3">GRAM domain-containing protein</fullName>
    </recommendedName>
</protein>
<evidence type="ECO:0008006" key="3">
    <source>
        <dbReference type="Google" id="ProtNLM"/>
    </source>
</evidence>
<accession>A0A5R8KE93</accession>
<name>A0A5R8KE93_9BACT</name>
<keyword evidence="2" id="KW-1185">Reference proteome</keyword>
<sequence length="141" mass="16315">MLPVINQSKWPVWCAKKALPMQEASFALETCYYGAGWRTRPGTLLLTDKELIHHSYSWRDTHYAMFEPSLRVTIPMIDVAHVAPLRLKFGWRLLHGNPQSCFRMFMQDGTHHDLLLQRSGEEFRSSLSSRGIPIEPEIYAV</sequence>